<evidence type="ECO:0000313" key="4">
    <source>
        <dbReference type="EMBL" id="MDT0380566.1"/>
    </source>
</evidence>
<name>A0ABU2NU95_9ACTN</name>
<feature type="signal peptide" evidence="3">
    <location>
        <begin position="1"/>
        <end position="33"/>
    </location>
</feature>
<dbReference type="RefSeq" id="WP_311674307.1">
    <property type="nucleotide sequence ID" value="NZ_JAVREQ010000015.1"/>
</dbReference>
<keyword evidence="2" id="KW-1133">Transmembrane helix</keyword>
<keyword evidence="3" id="KW-0732">Signal</keyword>
<dbReference type="EMBL" id="JAVREQ010000015">
    <property type="protein sequence ID" value="MDT0380566.1"/>
    <property type="molecule type" value="Genomic_DNA"/>
</dbReference>
<evidence type="ECO:0000313" key="5">
    <source>
        <dbReference type="Proteomes" id="UP001183414"/>
    </source>
</evidence>
<evidence type="ECO:0000256" key="2">
    <source>
        <dbReference type="SAM" id="Phobius"/>
    </source>
</evidence>
<evidence type="ECO:0000256" key="3">
    <source>
        <dbReference type="SAM" id="SignalP"/>
    </source>
</evidence>
<sequence>MSTEPLAPRRLRPVVLVAAALLLWLGAAFPASAAPSPGEEIADALRTSPVYVGPGLEHAVTPEERRDLVARIEKTGIDIRVVLVPLVKGDPWNGDAEQLAHVVRDRLGGGDMVVLTSGDDFGSGDVQGFDWPRDRHQAREAASAVYHEEEMKEAGLAARIERAIEIIDAGNGSQAYEDATADLRTDAPGAGTGAGDSRAAGDDDTGDDATGTTVGVLAVAAALLLLGTTVLVRRRGRGGGRRTGPASPFAAPQAVFAAARAADEETLRRRAHEEVVALGEETGDREGAGPALARALDAYAAAGTVLDGARGLPDLAGVLALVAEGRDALHEADGGGGGKGARQAPLPLCFFHPLHGRADRTIRWRPMGRRDGLRVAACAACASAVREHRAPEVLTDRVDGRDVPYFEVASEDSLWAATGYGSLGDASLAARVARGDFRRTARGR</sequence>
<protein>
    <recommendedName>
        <fullName evidence="6">MYXO-CTERM domain-containing protein</fullName>
    </recommendedName>
</protein>
<accession>A0ABU2NU95</accession>
<feature type="chain" id="PRO_5046510819" description="MYXO-CTERM domain-containing protein" evidence="3">
    <location>
        <begin position="34"/>
        <end position="444"/>
    </location>
</feature>
<reference evidence="5" key="1">
    <citation type="submission" date="2023-07" db="EMBL/GenBank/DDBJ databases">
        <title>30 novel species of actinomycetes from the DSMZ collection.</title>
        <authorList>
            <person name="Nouioui I."/>
        </authorList>
    </citation>
    <scope>NUCLEOTIDE SEQUENCE [LARGE SCALE GENOMIC DNA]</scope>
    <source>
        <strain evidence="5">DSM 42041</strain>
    </source>
</reference>
<comment type="caution">
    <text evidence="4">The sequence shown here is derived from an EMBL/GenBank/DDBJ whole genome shotgun (WGS) entry which is preliminary data.</text>
</comment>
<keyword evidence="2" id="KW-0812">Transmembrane</keyword>
<evidence type="ECO:0000256" key="1">
    <source>
        <dbReference type="SAM" id="MobiDB-lite"/>
    </source>
</evidence>
<dbReference type="Proteomes" id="UP001183414">
    <property type="component" value="Unassembled WGS sequence"/>
</dbReference>
<keyword evidence="2" id="KW-0472">Membrane</keyword>
<feature type="transmembrane region" description="Helical" evidence="2">
    <location>
        <begin position="214"/>
        <end position="232"/>
    </location>
</feature>
<gene>
    <name evidence="4" type="ORF">RM572_17575</name>
</gene>
<proteinExistence type="predicted"/>
<feature type="region of interest" description="Disordered" evidence="1">
    <location>
        <begin position="184"/>
        <end position="207"/>
    </location>
</feature>
<keyword evidence="5" id="KW-1185">Reference proteome</keyword>
<organism evidence="4 5">
    <name type="scientific">Streptomyces hazeniae</name>
    <dbReference type="NCBI Taxonomy" id="3075538"/>
    <lineage>
        <taxon>Bacteria</taxon>
        <taxon>Bacillati</taxon>
        <taxon>Actinomycetota</taxon>
        <taxon>Actinomycetes</taxon>
        <taxon>Kitasatosporales</taxon>
        <taxon>Streptomycetaceae</taxon>
        <taxon>Streptomyces</taxon>
    </lineage>
</organism>
<evidence type="ECO:0008006" key="6">
    <source>
        <dbReference type="Google" id="ProtNLM"/>
    </source>
</evidence>